<evidence type="ECO:0000313" key="3">
    <source>
        <dbReference type="Proteomes" id="UP000785679"/>
    </source>
</evidence>
<protein>
    <submittedName>
        <fullName evidence="2">Uncharacterized protein</fullName>
    </submittedName>
</protein>
<reference evidence="2" key="1">
    <citation type="submission" date="2019-06" db="EMBL/GenBank/DDBJ databases">
        <authorList>
            <person name="Zheng W."/>
        </authorList>
    </citation>
    <scope>NUCLEOTIDE SEQUENCE</scope>
    <source>
        <strain evidence="2">QDHG01</strain>
    </source>
</reference>
<accession>A0A8J8NGN7</accession>
<comment type="caution">
    <text evidence="2">The sequence shown here is derived from an EMBL/GenBank/DDBJ whole genome shotgun (WGS) entry which is preliminary data.</text>
</comment>
<keyword evidence="1" id="KW-0732">Signal</keyword>
<organism evidence="2 3">
    <name type="scientific">Halteria grandinella</name>
    <dbReference type="NCBI Taxonomy" id="5974"/>
    <lineage>
        <taxon>Eukaryota</taxon>
        <taxon>Sar</taxon>
        <taxon>Alveolata</taxon>
        <taxon>Ciliophora</taxon>
        <taxon>Intramacronucleata</taxon>
        <taxon>Spirotrichea</taxon>
        <taxon>Stichotrichia</taxon>
        <taxon>Sporadotrichida</taxon>
        <taxon>Halteriidae</taxon>
        <taxon>Halteria</taxon>
    </lineage>
</organism>
<dbReference type="PANTHER" id="PTHR38742:SF1">
    <property type="entry name" value="SECRETED PROTEIN C"/>
    <property type="match status" value="1"/>
</dbReference>
<dbReference type="PANTHER" id="PTHR38742">
    <property type="entry name" value="PROTEIN GP17"/>
    <property type="match status" value="1"/>
</dbReference>
<name>A0A8J8NGN7_HALGN</name>
<evidence type="ECO:0000313" key="2">
    <source>
        <dbReference type="EMBL" id="TNV74175.1"/>
    </source>
</evidence>
<evidence type="ECO:0000256" key="1">
    <source>
        <dbReference type="SAM" id="SignalP"/>
    </source>
</evidence>
<sequence length="155" mass="17197">MKVLFLTFATLLLVSGQSVDIHTKDVYLIVKGVIEGVKVDEHIEVSEIVSCLNDSEELINNLVKAITALETQTFDGVKEGIKLIGVAIQQIPDAITACESGSQEMIALSSIQYQVNQKSQLIYWKNLEVHCHFPIKQATTYLSMGQTFIKKQVIS</sequence>
<proteinExistence type="predicted"/>
<feature type="chain" id="PRO_5035270762" evidence="1">
    <location>
        <begin position="17"/>
        <end position="155"/>
    </location>
</feature>
<dbReference type="Proteomes" id="UP000785679">
    <property type="component" value="Unassembled WGS sequence"/>
</dbReference>
<keyword evidence="3" id="KW-1185">Reference proteome</keyword>
<dbReference type="AlphaFoldDB" id="A0A8J8NGN7"/>
<feature type="signal peptide" evidence="1">
    <location>
        <begin position="1"/>
        <end position="16"/>
    </location>
</feature>
<gene>
    <name evidence="2" type="ORF">FGO68_gene1519</name>
</gene>
<dbReference type="OrthoDB" id="292893at2759"/>
<dbReference type="EMBL" id="RRYP01017341">
    <property type="protein sequence ID" value="TNV74175.1"/>
    <property type="molecule type" value="Genomic_DNA"/>
</dbReference>